<dbReference type="PANTHER" id="PTHR46865:SF2">
    <property type="entry name" value="MONOOXYGENASE"/>
    <property type="match status" value="1"/>
</dbReference>
<keyword evidence="4" id="KW-1185">Reference proteome</keyword>
<feature type="region of interest" description="Disordered" evidence="1">
    <location>
        <begin position="395"/>
        <end position="424"/>
    </location>
</feature>
<dbReference type="Gene3D" id="3.50.50.60">
    <property type="entry name" value="FAD/NAD(P)-binding domain"/>
    <property type="match status" value="1"/>
</dbReference>
<gene>
    <name evidence="3" type="ORF">GCM10010361_09460</name>
</gene>
<evidence type="ECO:0000256" key="1">
    <source>
        <dbReference type="SAM" id="MobiDB-lite"/>
    </source>
</evidence>
<dbReference type="RefSeq" id="WP_346093226.1">
    <property type="nucleotide sequence ID" value="NZ_BAAABY010000009.1"/>
</dbReference>
<evidence type="ECO:0000313" key="4">
    <source>
        <dbReference type="Proteomes" id="UP001500909"/>
    </source>
</evidence>
<evidence type="ECO:0000313" key="3">
    <source>
        <dbReference type="EMBL" id="GAA0447676.1"/>
    </source>
</evidence>
<dbReference type="InterPro" id="IPR051704">
    <property type="entry name" value="FAD_aromatic-hydroxylase"/>
</dbReference>
<name>A0ABP3JB10_9ACTN</name>
<reference evidence="4" key="1">
    <citation type="journal article" date="2019" name="Int. J. Syst. Evol. Microbiol.">
        <title>The Global Catalogue of Microorganisms (GCM) 10K type strain sequencing project: providing services to taxonomists for standard genome sequencing and annotation.</title>
        <authorList>
            <consortium name="The Broad Institute Genomics Platform"/>
            <consortium name="The Broad Institute Genome Sequencing Center for Infectious Disease"/>
            <person name="Wu L."/>
            <person name="Ma J."/>
        </authorList>
    </citation>
    <scope>NUCLEOTIDE SEQUENCE [LARGE SCALE GENOMIC DNA]</scope>
    <source>
        <strain evidence="4">JCM 4805</strain>
    </source>
</reference>
<comment type="caution">
    <text evidence="3">The sequence shown here is derived from an EMBL/GenBank/DDBJ whole genome shotgun (WGS) entry which is preliminary data.</text>
</comment>
<dbReference type="Gene3D" id="3.30.9.10">
    <property type="entry name" value="D-Amino Acid Oxidase, subunit A, domain 2"/>
    <property type="match status" value="1"/>
</dbReference>
<dbReference type="Proteomes" id="UP001500909">
    <property type="component" value="Unassembled WGS sequence"/>
</dbReference>
<dbReference type="SUPFAM" id="SSF51905">
    <property type="entry name" value="FAD/NAD(P)-binding domain"/>
    <property type="match status" value="1"/>
</dbReference>
<keyword evidence="3" id="KW-0503">Monooxygenase</keyword>
<dbReference type="InterPro" id="IPR002938">
    <property type="entry name" value="FAD-bd"/>
</dbReference>
<feature type="domain" description="FAD-binding" evidence="2">
    <location>
        <begin position="9"/>
        <end position="165"/>
    </location>
</feature>
<dbReference type="Pfam" id="PF01494">
    <property type="entry name" value="FAD_binding_3"/>
    <property type="match status" value="1"/>
</dbReference>
<protein>
    <submittedName>
        <fullName evidence="3">FAD-dependent monooxygenase</fullName>
    </submittedName>
</protein>
<accession>A0ABP3JB10</accession>
<evidence type="ECO:0000259" key="2">
    <source>
        <dbReference type="Pfam" id="PF01494"/>
    </source>
</evidence>
<dbReference type="InterPro" id="IPR036188">
    <property type="entry name" value="FAD/NAD-bd_sf"/>
</dbReference>
<keyword evidence="3" id="KW-0560">Oxidoreductase</keyword>
<dbReference type="PRINTS" id="PR00420">
    <property type="entry name" value="RNGMNOXGNASE"/>
</dbReference>
<organism evidence="3 4">
    <name type="scientific">Streptomyces olivaceiscleroticus</name>
    <dbReference type="NCBI Taxonomy" id="68245"/>
    <lineage>
        <taxon>Bacteria</taxon>
        <taxon>Bacillati</taxon>
        <taxon>Actinomycetota</taxon>
        <taxon>Actinomycetes</taxon>
        <taxon>Kitasatosporales</taxon>
        <taxon>Streptomycetaceae</taxon>
        <taxon>Streptomyces</taxon>
    </lineage>
</organism>
<dbReference type="PANTHER" id="PTHR46865">
    <property type="entry name" value="OXIDOREDUCTASE-RELATED"/>
    <property type="match status" value="1"/>
</dbReference>
<dbReference type="EMBL" id="BAAABY010000009">
    <property type="protein sequence ID" value="GAA0447676.1"/>
    <property type="molecule type" value="Genomic_DNA"/>
</dbReference>
<dbReference type="GO" id="GO:0004497">
    <property type="term" value="F:monooxygenase activity"/>
    <property type="evidence" value="ECO:0007669"/>
    <property type="project" value="UniProtKB-KW"/>
</dbReference>
<sequence length="424" mass="45458">MSSTAHHRTVLISGASVAGPALAYWLARHGFRPTVVEIAPALREGGQAVDFRGETHLTVLRRMGLLPELRRLRTGGSPIRFVDERGRQLLRLPAEFMGGELEVQRGDLARVLYEHSAAAAEYVFGDTITGLTETASGVRVTFRNGPAREFDLVIGADGLHSTVRRLAFGPEEHYVRHLGYYAATWQLPNDLGLTAGEGAVGLNVPGRLASVGADHRDPTRAGAMCVFAAPELPYGRHAVEEQKGLVADAFAGLGWHVPRLLGSLRAAPEMYFDSISRADVPVWSKGRIGLVGDAACGATLGGMGTGTALVAAYVLAGELARADGDHRAAFARYERRIRPYAEGCQKGGDRTGPFLAPRTATGLWLRNTLLSRRFLLQRMLKEGQKVSSTVELPDYGIAGAAPAPGRDQRRDSGIASPQGASLRP</sequence>
<proteinExistence type="predicted"/>